<dbReference type="Proteomes" id="UP000034883">
    <property type="component" value="Chromosome"/>
</dbReference>
<organism evidence="1 2">
    <name type="scientific">Sandaracinus amylolyticus</name>
    <dbReference type="NCBI Taxonomy" id="927083"/>
    <lineage>
        <taxon>Bacteria</taxon>
        <taxon>Pseudomonadati</taxon>
        <taxon>Myxococcota</taxon>
        <taxon>Polyangia</taxon>
        <taxon>Polyangiales</taxon>
        <taxon>Sandaracinaceae</taxon>
        <taxon>Sandaracinus</taxon>
    </lineage>
</organism>
<keyword evidence="2" id="KW-1185">Reference proteome</keyword>
<dbReference type="AlphaFoldDB" id="A0A0F6WAD7"/>
<reference evidence="1 2" key="1">
    <citation type="submission" date="2015-03" db="EMBL/GenBank/DDBJ databases">
        <title>Genome assembly of Sandaracinus amylolyticus DSM 53668.</title>
        <authorList>
            <person name="Sharma G."/>
            <person name="Subramanian S."/>
        </authorList>
    </citation>
    <scope>NUCLEOTIDE SEQUENCE [LARGE SCALE GENOMIC DNA]</scope>
    <source>
        <strain evidence="1 2">DSM 53668</strain>
    </source>
</reference>
<evidence type="ECO:0000313" key="1">
    <source>
        <dbReference type="EMBL" id="AKF11492.1"/>
    </source>
</evidence>
<evidence type="ECO:0000313" key="2">
    <source>
        <dbReference type="Proteomes" id="UP000034883"/>
    </source>
</evidence>
<accession>A0A0F6WAD7</accession>
<gene>
    <name evidence="1" type="ORF">DB32_008641</name>
</gene>
<sequence>MKGTIRKLGIEGGVWALVTDEGDTIELIEAPAELCQNGRRAEVELEREGADVTIGMTGAAGRVRSHKML</sequence>
<protein>
    <submittedName>
        <fullName evidence="1">Uncharacterized protein</fullName>
    </submittedName>
</protein>
<dbReference type="EMBL" id="CP011125">
    <property type="protein sequence ID" value="AKF11492.1"/>
    <property type="molecule type" value="Genomic_DNA"/>
</dbReference>
<dbReference type="KEGG" id="samy:DB32_008641"/>
<name>A0A0F6WAD7_9BACT</name>
<proteinExistence type="predicted"/>